<dbReference type="Proteomes" id="UP000815677">
    <property type="component" value="Unassembled WGS sequence"/>
</dbReference>
<proteinExistence type="predicted"/>
<dbReference type="PANTHER" id="PTHR35043:SF7">
    <property type="entry name" value="TRANSCRIPTION FACTOR DOMAIN-CONTAINING PROTEIN"/>
    <property type="match status" value="1"/>
</dbReference>
<evidence type="ECO:0000313" key="2">
    <source>
        <dbReference type="EMBL" id="GAT57170.1"/>
    </source>
</evidence>
<evidence type="ECO:0000256" key="1">
    <source>
        <dbReference type="SAM" id="Phobius"/>
    </source>
</evidence>
<protein>
    <submittedName>
        <fullName evidence="2">Uncharacterized protein</fullName>
    </submittedName>
</protein>
<keyword evidence="1" id="KW-0812">Transmembrane</keyword>
<sequence length="339" mass="37334">MLIALVAPELIAGLAARQLAVARSFSKGLSTIETRSALKLRAEFDVSLPHAFLIGMGGFSTPDGHPIVTRAQIREPGCLEAIREVSDEDVEDKSKGDVFSKSVALLQGLWFVAQCIARALQHLPLAEIETATLAFAVINIFIWILWWNKPLDVGVPIVVGPIPAGPSHPSGKRRERPAYRTGRWIASFFHLIGGQTPTSRFFDPRIEYAVPMTWYTTALDAADIARGLDVAFLCELLGGAVFGAIHCTAWNSHFPTVMEMWMWRVAALCVAAAPLLLALQIFLESTLPGLDFLPLFMIPLTGVYILARLVLMVLPFTSLRSLSPRVFVDVDWSVYIPHF</sequence>
<feature type="transmembrane region" description="Helical" evidence="1">
    <location>
        <begin position="295"/>
        <end position="316"/>
    </location>
</feature>
<name>A0ABQ0M1C4_MYCCL</name>
<feature type="transmembrane region" description="Helical" evidence="1">
    <location>
        <begin position="261"/>
        <end position="283"/>
    </location>
</feature>
<gene>
    <name evidence="2" type="ORF">MCHLO_13739</name>
</gene>
<evidence type="ECO:0000313" key="3">
    <source>
        <dbReference type="Proteomes" id="UP000815677"/>
    </source>
</evidence>
<keyword evidence="3" id="KW-1185">Reference proteome</keyword>
<organism evidence="2 3">
    <name type="scientific">Mycena chlorophos</name>
    <name type="common">Agaric fungus</name>
    <name type="synonym">Agaricus chlorophos</name>
    <dbReference type="NCBI Taxonomy" id="658473"/>
    <lineage>
        <taxon>Eukaryota</taxon>
        <taxon>Fungi</taxon>
        <taxon>Dikarya</taxon>
        <taxon>Basidiomycota</taxon>
        <taxon>Agaricomycotina</taxon>
        <taxon>Agaricomycetes</taxon>
        <taxon>Agaricomycetidae</taxon>
        <taxon>Agaricales</taxon>
        <taxon>Marasmiineae</taxon>
        <taxon>Mycenaceae</taxon>
        <taxon>Mycena</taxon>
    </lineage>
</organism>
<keyword evidence="1" id="KW-1133">Transmembrane helix</keyword>
<dbReference type="PANTHER" id="PTHR35043">
    <property type="entry name" value="TRANSCRIPTION FACTOR DOMAIN-CONTAINING PROTEIN"/>
    <property type="match status" value="1"/>
</dbReference>
<feature type="transmembrane region" description="Helical" evidence="1">
    <location>
        <begin position="128"/>
        <end position="146"/>
    </location>
</feature>
<accession>A0ABQ0M1C4</accession>
<reference evidence="2" key="1">
    <citation type="submission" date="2014-09" db="EMBL/GenBank/DDBJ databases">
        <title>Genome sequence of the luminous mushroom Mycena chlorophos for searching fungal bioluminescence genes.</title>
        <authorList>
            <person name="Tanaka Y."/>
            <person name="Kasuga D."/>
            <person name="Oba Y."/>
            <person name="Hase S."/>
            <person name="Sato K."/>
            <person name="Oba Y."/>
            <person name="Sakakibara Y."/>
        </authorList>
    </citation>
    <scope>NUCLEOTIDE SEQUENCE</scope>
</reference>
<dbReference type="EMBL" id="DF849406">
    <property type="protein sequence ID" value="GAT57170.1"/>
    <property type="molecule type" value="Genomic_DNA"/>
</dbReference>
<keyword evidence="1" id="KW-0472">Membrane</keyword>